<dbReference type="PANTHER" id="PTHR37523:SF1">
    <property type="entry name" value="CALCINEURIN-LIKE PHOSPHOESTERASE DOMAIN-CONTAINING PROTEIN"/>
    <property type="match status" value="1"/>
</dbReference>
<organism evidence="2 3">
    <name type="scientific">Solidesulfovibrio magneticus str. Maddingley MBC34</name>
    <dbReference type="NCBI Taxonomy" id="1206767"/>
    <lineage>
        <taxon>Bacteria</taxon>
        <taxon>Pseudomonadati</taxon>
        <taxon>Thermodesulfobacteriota</taxon>
        <taxon>Desulfovibrionia</taxon>
        <taxon>Desulfovibrionales</taxon>
        <taxon>Desulfovibrionaceae</taxon>
        <taxon>Solidesulfovibrio</taxon>
    </lineage>
</organism>
<dbReference type="Pfam" id="PF14582">
    <property type="entry name" value="Metallophos_3"/>
    <property type="match status" value="1"/>
</dbReference>
<dbReference type="InterPro" id="IPR029052">
    <property type="entry name" value="Metallo-depent_PP-like"/>
</dbReference>
<dbReference type="InterPro" id="IPR029461">
    <property type="entry name" value="TT1561-like"/>
</dbReference>
<proteinExistence type="predicted"/>
<evidence type="ECO:0000259" key="1">
    <source>
        <dbReference type="Pfam" id="PF14582"/>
    </source>
</evidence>
<evidence type="ECO:0000313" key="3">
    <source>
        <dbReference type="Proteomes" id="UP000006272"/>
    </source>
</evidence>
<name>K6FNK0_9BACT</name>
<accession>K6FNK0</accession>
<dbReference type="SUPFAM" id="SSF56300">
    <property type="entry name" value="Metallo-dependent phosphatases"/>
    <property type="match status" value="1"/>
</dbReference>
<dbReference type="EMBL" id="ALAO01000093">
    <property type="protein sequence ID" value="EKO40117.1"/>
    <property type="molecule type" value="Genomic_DNA"/>
</dbReference>
<gene>
    <name evidence="2" type="ORF">B193_1173</name>
</gene>
<dbReference type="PANTHER" id="PTHR37523">
    <property type="entry name" value="METALLOPHOSPHOESTERASE"/>
    <property type="match status" value="1"/>
</dbReference>
<reference evidence="2 3" key="1">
    <citation type="submission" date="2012-07" db="EMBL/GenBank/DDBJ databases">
        <title>Draft genome sequence of Desulfovibrio magneticus str. Maddingley MBC34 obtained from a metagenomic sequence of a methanogenic enrichment isolated from coal-seam formation water in Victoria, Australia.</title>
        <authorList>
            <person name="Greenfield P."/>
            <person name="Hendry P."/>
            <person name="Li D."/>
            <person name="Rosewarne C.P."/>
            <person name="Tran-Dinh N."/>
            <person name="Elbourne L.D.H."/>
            <person name="Paulsen I.T."/>
            <person name="Midgley D.J."/>
        </authorList>
    </citation>
    <scope>NUCLEOTIDE SEQUENCE [LARGE SCALE GENOMIC DNA]</scope>
    <source>
        <strain evidence="3">Maddingley MBC34</strain>
    </source>
</reference>
<dbReference type="Proteomes" id="UP000006272">
    <property type="component" value="Unassembled WGS sequence"/>
</dbReference>
<protein>
    <submittedName>
        <fullName evidence="2">Putative phosphoesterase, ICC</fullName>
    </submittedName>
</protein>
<feature type="domain" description="Metallophosphoesterase TT1561-like" evidence="1">
    <location>
        <begin position="137"/>
        <end position="214"/>
    </location>
</feature>
<dbReference type="PATRIC" id="fig|1206767.3.peg.1142"/>
<dbReference type="Gene3D" id="3.60.21.10">
    <property type="match status" value="1"/>
</dbReference>
<dbReference type="AlphaFoldDB" id="K6FNK0"/>
<sequence length="223" mass="23174">MVSADAFWIGMGDIHDDVSMLGRIPDLAAAAGVVISGDLTIKGGVAAARRVITAIRDVNPVLMAQIGNMDLAEVDAYLSGEGLNLHATGRVTPQGVGFFGCGWSTPTPFGTPSEAGEDRIAAWLEAAWQTVAHCPNLVLVCHTPPYGTATDQVGGGVHVGSRAVREFIERVQPAVCLTGHIHESMAVETIGRTAVVNPGALAGGGYARIELHTQGLTARLCQV</sequence>
<comment type="caution">
    <text evidence="2">The sequence shown here is derived from an EMBL/GenBank/DDBJ whole genome shotgun (WGS) entry which is preliminary data.</text>
</comment>
<evidence type="ECO:0000313" key="2">
    <source>
        <dbReference type="EMBL" id="EKO40117.1"/>
    </source>
</evidence>